<dbReference type="SMART" id="SM00032">
    <property type="entry name" value="CCP"/>
    <property type="match status" value="2"/>
</dbReference>
<keyword evidence="4" id="KW-0472">Membrane</keyword>
<dbReference type="CDD" id="cd00033">
    <property type="entry name" value="CCP"/>
    <property type="match status" value="2"/>
</dbReference>
<evidence type="ECO:0000256" key="3">
    <source>
        <dbReference type="SAM" id="MobiDB-lite"/>
    </source>
</evidence>
<dbReference type="AlphaFoldDB" id="A0AAV4IQC6"/>
<proteinExistence type="predicted"/>
<dbReference type="PROSITE" id="PS50923">
    <property type="entry name" value="SUSHI"/>
    <property type="match status" value="1"/>
</dbReference>
<gene>
    <name evidence="6" type="ORF">ElyMa_004834300</name>
</gene>
<dbReference type="EMBL" id="BMAT01009673">
    <property type="protein sequence ID" value="GFS11437.1"/>
    <property type="molecule type" value="Genomic_DNA"/>
</dbReference>
<dbReference type="InterPro" id="IPR042866">
    <property type="entry name" value="SUSD6"/>
</dbReference>
<feature type="transmembrane region" description="Helical" evidence="4">
    <location>
        <begin position="148"/>
        <end position="171"/>
    </location>
</feature>
<dbReference type="PANTHER" id="PTHR46839">
    <property type="entry name" value="SUSHI DOMAIN-CONTAINING PROTEIN 6"/>
    <property type="match status" value="1"/>
</dbReference>
<name>A0AAV4IQC6_9GAST</name>
<evidence type="ECO:0000313" key="6">
    <source>
        <dbReference type="EMBL" id="GFS11437.1"/>
    </source>
</evidence>
<keyword evidence="4" id="KW-0812">Transmembrane</keyword>
<feature type="region of interest" description="Disordered" evidence="3">
    <location>
        <begin position="286"/>
        <end position="328"/>
    </location>
</feature>
<comment type="caution">
    <text evidence="6">The sequence shown here is derived from an EMBL/GenBank/DDBJ whole genome shotgun (WGS) entry which is preliminary data.</text>
</comment>
<feature type="compositionally biased region" description="Polar residues" evidence="3">
    <location>
        <begin position="378"/>
        <end position="390"/>
    </location>
</feature>
<organism evidence="6 7">
    <name type="scientific">Elysia marginata</name>
    <dbReference type="NCBI Taxonomy" id="1093978"/>
    <lineage>
        <taxon>Eukaryota</taxon>
        <taxon>Metazoa</taxon>
        <taxon>Spiralia</taxon>
        <taxon>Lophotrochozoa</taxon>
        <taxon>Mollusca</taxon>
        <taxon>Gastropoda</taxon>
        <taxon>Heterobranchia</taxon>
        <taxon>Euthyneura</taxon>
        <taxon>Panpulmonata</taxon>
        <taxon>Sacoglossa</taxon>
        <taxon>Placobranchoidea</taxon>
        <taxon>Plakobranchidae</taxon>
        <taxon>Elysia</taxon>
    </lineage>
</organism>
<keyword evidence="4" id="KW-1133">Transmembrane helix</keyword>
<keyword evidence="2" id="KW-0768">Sushi</keyword>
<evidence type="ECO:0000313" key="7">
    <source>
        <dbReference type="Proteomes" id="UP000762676"/>
    </source>
</evidence>
<dbReference type="Proteomes" id="UP000762676">
    <property type="component" value="Unassembled WGS sequence"/>
</dbReference>
<dbReference type="Gene3D" id="2.10.70.10">
    <property type="entry name" value="Complement Module, domain 1"/>
    <property type="match status" value="2"/>
</dbReference>
<protein>
    <submittedName>
        <fullName evidence="6">CUB and sushi domain-containing protein 1</fullName>
    </submittedName>
</protein>
<sequence length="425" mass="45083">MLAPVNGHIKSRTEQSVTIACNPGFELADVTTSTRKCIGGQWYPSGIPSCLPRERPCQSPPNVPRATYRLLPPTAGPELSLWQVEYVCNDSYVLVGPSSGTKLTCRNGQWDGPIPTCGLMDMPPYEGNSGRPYNSADITDGKNKVSSLVIVVTTACSVLGVLLIIMAVMVFRRHKPRLRGMGVVTSAGPHLFQQGPSSPPYARVHNSSMDEHDRLALMAYVEASRVHLPTYEEAIRIGNNSSNVSCTPSRFQGGGNGVAGPPFDFCSNGTTASIPHHRLDYHQNHQYSVSQSRPGVSPNDGSNSSGSGNNNSTLAVGNQNSGLSGNSSANMCRDGVSVSEMFGSIDTVNVSMSDASTSVTVETYDSSTCGRSVGSSSQQATAGSLQSSRDQLADEDAPLLDSNSERETDVVSVSSNPSRASKDEQ</sequence>
<comment type="caution">
    <text evidence="2">Lacks conserved residue(s) required for the propagation of feature annotation.</text>
</comment>
<dbReference type="InterPro" id="IPR000436">
    <property type="entry name" value="Sushi_SCR_CCP_dom"/>
</dbReference>
<dbReference type="SUPFAM" id="SSF57535">
    <property type="entry name" value="Complement control module/SCR domain"/>
    <property type="match status" value="2"/>
</dbReference>
<keyword evidence="1" id="KW-1015">Disulfide bond</keyword>
<accession>A0AAV4IQC6</accession>
<feature type="domain" description="Sushi" evidence="5">
    <location>
        <begin position="55"/>
        <end position="119"/>
    </location>
</feature>
<keyword evidence="7" id="KW-1185">Reference proteome</keyword>
<feature type="compositionally biased region" description="Low complexity" evidence="3">
    <location>
        <begin position="366"/>
        <end position="377"/>
    </location>
</feature>
<evidence type="ECO:0000259" key="5">
    <source>
        <dbReference type="PROSITE" id="PS50923"/>
    </source>
</evidence>
<feature type="compositionally biased region" description="Low complexity" evidence="3">
    <location>
        <begin position="299"/>
        <end position="328"/>
    </location>
</feature>
<dbReference type="PANTHER" id="PTHR46839:SF2">
    <property type="entry name" value="SUSHI DOMAIN-CONTAINING PROTEIN 6"/>
    <property type="match status" value="1"/>
</dbReference>
<evidence type="ECO:0000256" key="4">
    <source>
        <dbReference type="SAM" id="Phobius"/>
    </source>
</evidence>
<evidence type="ECO:0000256" key="2">
    <source>
        <dbReference type="PROSITE-ProRule" id="PRU00302"/>
    </source>
</evidence>
<reference evidence="6 7" key="1">
    <citation type="journal article" date="2021" name="Elife">
        <title>Chloroplast acquisition without the gene transfer in kleptoplastic sea slugs, Plakobranchus ocellatus.</title>
        <authorList>
            <person name="Maeda T."/>
            <person name="Takahashi S."/>
            <person name="Yoshida T."/>
            <person name="Shimamura S."/>
            <person name="Takaki Y."/>
            <person name="Nagai Y."/>
            <person name="Toyoda A."/>
            <person name="Suzuki Y."/>
            <person name="Arimoto A."/>
            <person name="Ishii H."/>
            <person name="Satoh N."/>
            <person name="Nishiyama T."/>
            <person name="Hasebe M."/>
            <person name="Maruyama T."/>
            <person name="Minagawa J."/>
            <person name="Obokata J."/>
            <person name="Shigenobu S."/>
        </authorList>
    </citation>
    <scope>NUCLEOTIDE SEQUENCE [LARGE SCALE GENOMIC DNA]</scope>
</reference>
<dbReference type="InterPro" id="IPR035976">
    <property type="entry name" value="Sushi/SCR/CCP_sf"/>
</dbReference>
<evidence type="ECO:0000256" key="1">
    <source>
        <dbReference type="ARBA" id="ARBA00023157"/>
    </source>
</evidence>
<dbReference type="GO" id="GO:0006974">
    <property type="term" value="P:DNA damage response"/>
    <property type="evidence" value="ECO:0007669"/>
    <property type="project" value="TreeGrafter"/>
</dbReference>
<feature type="region of interest" description="Disordered" evidence="3">
    <location>
        <begin position="366"/>
        <end position="425"/>
    </location>
</feature>
<dbReference type="Pfam" id="PF00084">
    <property type="entry name" value="Sushi"/>
    <property type="match status" value="2"/>
</dbReference>